<evidence type="ECO:0000256" key="7">
    <source>
        <dbReference type="SAM" id="Phobius"/>
    </source>
</evidence>
<name>A0ABU3MAT4_9PROT</name>
<dbReference type="Proteomes" id="UP001258945">
    <property type="component" value="Unassembled WGS sequence"/>
</dbReference>
<organism evidence="8 9">
    <name type="scientific">Roseomonas gilardii</name>
    <dbReference type="NCBI Taxonomy" id="257708"/>
    <lineage>
        <taxon>Bacteria</taxon>
        <taxon>Pseudomonadati</taxon>
        <taxon>Pseudomonadota</taxon>
        <taxon>Alphaproteobacteria</taxon>
        <taxon>Acetobacterales</taxon>
        <taxon>Roseomonadaceae</taxon>
        <taxon>Roseomonas</taxon>
    </lineage>
</organism>
<reference evidence="8 9" key="1">
    <citation type="journal article" date="2019" name="Microb. Pathog.">
        <title>Comparison of VITEK 2, MALDI-TOF MS, 16S rRNA gene sequencing, and whole-genome sequencing for identification of Roseomonas mucosa.</title>
        <authorList>
            <person name="Rudolph W.W."/>
            <person name="Gunzer F."/>
            <person name="Trauth M."/>
            <person name="Bunk B."/>
            <person name="Bigge R."/>
            <person name="Schrottner P."/>
        </authorList>
    </citation>
    <scope>NUCLEOTIDE SEQUENCE [LARGE SCALE GENOMIC DNA]</scope>
    <source>
        <strain evidence="8 9">DSM 103800</strain>
    </source>
</reference>
<keyword evidence="2 7" id="KW-0812">Transmembrane</keyword>
<feature type="coiled-coil region" evidence="5">
    <location>
        <begin position="151"/>
        <end position="182"/>
    </location>
</feature>
<evidence type="ECO:0000256" key="6">
    <source>
        <dbReference type="SAM" id="MobiDB-lite"/>
    </source>
</evidence>
<gene>
    <name evidence="8" type="ORF">RQ831_00625</name>
</gene>
<keyword evidence="5" id="KW-0175">Coiled coil</keyword>
<proteinExistence type="predicted"/>
<feature type="compositionally biased region" description="Low complexity" evidence="6">
    <location>
        <begin position="27"/>
        <end position="43"/>
    </location>
</feature>
<evidence type="ECO:0000256" key="2">
    <source>
        <dbReference type="ARBA" id="ARBA00022692"/>
    </source>
</evidence>
<keyword evidence="9" id="KW-1185">Reference proteome</keyword>
<feature type="transmembrane region" description="Helical" evidence="7">
    <location>
        <begin position="55"/>
        <end position="75"/>
    </location>
</feature>
<feature type="compositionally biased region" description="Basic and acidic residues" evidence="6">
    <location>
        <begin position="1"/>
        <end position="11"/>
    </location>
</feature>
<dbReference type="RefSeq" id="WP_156878448.1">
    <property type="nucleotide sequence ID" value="NZ_CP015583.1"/>
</dbReference>
<evidence type="ECO:0000313" key="9">
    <source>
        <dbReference type="Proteomes" id="UP001258945"/>
    </source>
</evidence>
<keyword evidence="4 7" id="KW-0472">Membrane</keyword>
<sequence length="454" mass="47453">MSDSPDKDTAPREQPGAQQGPRQEPQAAAGPSGSGGAPARSTLPPSPPPRKLDPAVLPILIGVLVLGGALAFLFLTPSGTVNSGETNRVRIAALEEKLASATERVQADERRMAALEQQAQQLATRPAGDPAALQDLGARLQGIETRDGESTKRLTDSLAALENDLQQRRQANEARLSAIEKNAGEASQQNAQRIQAIDGRVGEVENRAAARAAEAERSLSQRISEAEKQIAQRVADAEAAIAPRLAALDQSIAQRVQAATQELDRRVNAQNSALDQRLAAFDARVKQAESAERRVGFLAARGAIQSALEAGQPLKQPLAGLPGTPPPALQRYADTAPPTEAALRLSFEDAARAARAAAEPQGQGVMDSALARIQGLVTVRRGDQVVVGDTAAGHLEAARRALDAGDLAAALQRLDALPPESKAAMRGWLDQAQGLLAAQTALRTLAADRNGGAG</sequence>
<evidence type="ECO:0000256" key="1">
    <source>
        <dbReference type="ARBA" id="ARBA00004370"/>
    </source>
</evidence>
<evidence type="ECO:0000256" key="4">
    <source>
        <dbReference type="ARBA" id="ARBA00023136"/>
    </source>
</evidence>
<dbReference type="EMBL" id="JAVVDO010000001">
    <property type="protein sequence ID" value="MDT8329534.1"/>
    <property type="molecule type" value="Genomic_DNA"/>
</dbReference>
<dbReference type="InterPro" id="IPR019133">
    <property type="entry name" value="MIC60"/>
</dbReference>
<feature type="region of interest" description="Disordered" evidence="6">
    <location>
        <begin position="1"/>
        <end position="50"/>
    </location>
</feature>
<evidence type="ECO:0000256" key="5">
    <source>
        <dbReference type="SAM" id="Coils"/>
    </source>
</evidence>
<keyword evidence="3 7" id="KW-1133">Transmembrane helix</keyword>
<dbReference type="Pfam" id="PF09731">
    <property type="entry name" value="Mitofilin"/>
    <property type="match status" value="1"/>
</dbReference>
<evidence type="ECO:0000256" key="3">
    <source>
        <dbReference type="ARBA" id="ARBA00022989"/>
    </source>
</evidence>
<comment type="caution">
    <text evidence="8">The sequence shown here is derived from an EMBL/GenBank/DDBJ whole genome shotgun (WGS) entry which is preliminary data.</text>
</comment>
<protein>
    <submittedName>
        <fullName evidence="8">Mitofilin family membrane protein</fullName>
    </submittedName>
</protein>
<feature type="coiled-coil region" evidence="5">
    <location>
        <begin position="91"/>
        <end position="125"/>
    </location>
</feature>
<accession>A0ABU3MAT4</accession>
<comment type="subcellular location">
    <subcellularLocation>
        <location evidence="1">Membrane</location>
    </subcellularLocation>
</comment>
<evidence type="ECO:0000313" key="8">
    <source>
        <dbReference type="EMBL" id="MDT8329534.1"/>
    </source>
</evidence>